<dbReference type="Gene3D" id="2.40.10.10">
    <property type="entry name" value="Trypsin-like serine proteases"/>
    <property type="match status" value="1"/>
</dbReference>
<dbReference type="AlphaFoldDB" id="A0A1H8MAY0"/>
<name>A0A1H8MAY0_9FLAO</name>
<dbReference type="RefSeq" id="WP_091169872.1">
    <property type="nucleotide sequence ID" value="NZ_CBCSFM010000005.1"/>
</dbReference>
<protein>
    <recommendedName>
        <fullName evidence="3">Trypsin-like peptidase domain-containing protein</fullName>
    </recommendedName>
</protein>
<gene>
    <name evidence="1" type="ORF">SAMN04487942_1913</name>
</gene>
<proteinExistence type="predicted"/>
<dbReference type="Proteomes" id="UP000198657">
    <property type="component" value="Unassembled WGS sequence"/>
</dbReference>
<dbReference type="OrthoDB" id="104542at2"/>
<evidence type="ECO:0000313" key="2">
    <source>
        <dbReference type="Proteomes" id="UP000198657"/>
    </source>
</evidence>
<reference evidence="2" key="1">
    <citation type="submission" date="2016-10" db="EMBL/GenBank/DDBJ databases">
        <authorList>
            <person name="Varghese N."/>
            <person name="Submissions S."/>
        </authorList>
    </citation>
    <scope>NUCLEOTIDE SEQUENCE [LARGE SCALE GENOMIC DNA]</scope>
    <source>
        <strain evidence="2">CGMCC 1.8704</strain>
    </source>
</reference>
<organism evidence="1 2">
    <name type="scientific">Flavobacterium sinopsychrotolerans</name>
    <dbReference type="NCBI Taxonomy" id="604089"/>
    <lineage>
        <taxon>Bacteria</taxon>
        <taxon>Pseudomonadati</taxon>
        <taxon>Bacteroidota</taxon>
        <taxon>Flavobacteriia</taxon>
        <taxon>Flavobacteriales</taxon>
        <taxon>Flavobacteriaceae</taxon>
        <taxon>Flavobacterium</taxon>
    </lineage>
</organism>
<dbReference type="InterPro" id="IPR043504">
    <property type="entry name" value="Peptidase_S1_PA_chymotrypsin"/>
</dbReference>
<dbReference type="EMBL" id="FODN01000003">
    <property type="protein sequence ID" value="SEO14521.1"/>
    <property type="molecule type" value="Genomic_DNA"/>
</dbReference>
<evidence type="ECO:0008006" key="3">
    <source>
        <dbReference type="Google" id="ProtNLM"/>
    </source>
</evidence>
<dbReference type="STRING" id="604089.SAMN04487942_1913"/>
<keyword evidence="2" id="KW-1185">Reference proteome</keyword>
<evidence type="ECO:0000313" key="1">
    <source>
        <dbReference type="EMBL" id="SEO14521.1"/>
    </source>
</evidence>
<accession>A0A1H8MAY0</accession>
<dbReference type="InterPro" id="IPR009003">
    <property type="entry name" value="Peptidase_S1_PA"/>
</dbReference>
<sequence>MDYRKAIKIQKIICDNFFFNRQNVPVSAGDFDDDIEPAELILEIFSEVIAVNVIKLSNVDFAIELLSRNNDLYLTPILEYFHLKKGEIISSLSEEPIIEQVKKRPLVMGCSIGPLYEGWRGTLGCFVKDIDKGGVYILSNHHVLYSETGYKDNFIVQPATFDGGKNEDAIGLYRRSLAPDKSTVNDFDAAIAGPLSEEYSQIIPGFNITADEFTNATIDMKVYKIGIRTGKTFGIITSLTSALKVNNSNGDTLDYQNQLTINGTQEDFTTPQNFSLPGDSGSVILDYNTNKIVGLLFSGNGGFYSFANNIEPLLHNLRVSLK</sequence>
<dbReference type="SUPFAM" id="SSF50494">
    <property type="entry name" value="Trypsin-like serine proteases"/>
    <property type="match status" value="1"/>
</dbReference>